<reference evidence="6" key="1">
    <citation type="submission" date="2023-01" db="EMBL/GenBank/DDBJ databases">
        <title>The chitinases involved in constricting ring structure development in the nematode-trapping fungus Drechslerella dactyloides.</title>
        <authorList>
            <person name="Wang R."/>
            <person name="Zhang L."/>
            <person name="Tang P."/>
            <person name="Li S."/>
            <person name="Liang L."/>
        </authorList>
    </citation>
    <scope>NUCLEOTIDE SEQUENCE</scope>
    <source>
        <strain evidence="6">YMF1.00031</strain>
    </source>
</reference>
<dbReference type="Pfam" id="PF06140">
    <property type="entry name" value="Ifi-6-16"/>
    <property type="match status" value="1"/>
</dbReference>
<dbReference type="AlphaFoldDB" id="A0AAD6IV87"/>
<keyword evidence="4" id="KW-1133">Transmembrane helix</keyword>
<evidence type="ECO:0000256" key="2">
    <source>
        <dbReference type="ARBA" id="ARBA00007262"/>
    </source>
</evidence>
<organism evidence="6 7">
    <name type="scientific">Drechslerella dactyloides</name>
    <name type="common">Nematode-trapping fungus</name>
    <name type="synonym">Arthrobotrys dactyloides</name>
    <dbReference type="NCBI Taxonomy" id="74499"/>
    <lineage>
        <taxon>Eukaryota</taxon>
        <taxon>Fungi</taxon>
        <taxon>Dikarya</taxon>
        <taxon>Ascomycota</taxon>
        <taxon>Pezizomycotina</taxon>
        <taxon>Orbiliomycetes</taxon>
        <taxon>Orbiliales</taxon>
        <taxon>Orbiliaceae</taxon>
        <taxon>Drechslerella</taxon>
    </lineage>
</organism>
<evidence type="ECO:0000256" key="1">
    <source>
        <dbReference type="ARBA" id="ARBA00004141"/>
    </source>
</evidence>
<proteinExistence type="inferred from homology"/>
<comment type="similarity">
    <text evidence="2">Belongs to the IFI6/IFI27 family.</text>
</comment>
<accession>A0AAD6IV87</accession>
<keyword evidence="5" id="KW-0472">Membrane</keyword>
<evidence type="ECO:0000256" key="3">
    <source>
        <dbReference type="ARBA" id="ARBA00022692"/>
    </source>
</evidence>
<evidence type="ECO:0000256" key="4">
    <source>
        <dbReference type="ARBA" id="ARBA00022989"/>
    </source>
</evidence>
<dbReference type="EMBL" id="JAQGDS010000009">
    <property type="protein sequence ID" value="KAJ6258240.1"/>
    <property type="molecule type" value="Genomic_DNA"/>
</dbReference>
<dbReference type="Gene3D" id="6.10.110.10">
    <property type="match status" value="1"/>
</dbReference>
<dbReference type="Proteomes" id="UP001221413">
    <property type="component" value="Unassembled WGS sequence"/>
</dbReference>
<gene>
    <name evidence="6" type="ORF">Dda_7159</name>
</gene>
<keyword evidence="7" id="KW-1185">Reference proteome</keyword>
<evidence type="ECO:0000313" key="7">
    <source>
        <dbReference type="Proteomes" id="UP001221413"/>
    </source>
</evidence>
<comment type="subcellular location">
    <subcellularLocation>
        <location evidence="1">Membrane</location>
        <topology evidence="1">Multi-pass membrane protein</topology>
    </subcellularLocation>
</comment>
<keyword evidence="3" id="KW-0812">Transmembrane</keyword>
<sequence>MANYARRQCQAVVNAARPVMASVPPWASTCAYYTAVPVAGYVGFPILLNCIGFSAAGPVAGSMAASWQASIGATVQAGSAFAVCQQLAMTGGAAVVGGVVGAAAPVARLGGWLWRR</sequence>
<protein>
    <submittedName>
        <fullName evidence="6">Uncharacterized protein</fullName>
    </submittedName>
</protein>
<evidence type="ECO:0000313" key="6">
    <source>
        <dbReference type="EMBL" id="KAJ6258240.1"/>
    </source>
</evidence>
<dbReference type="InterPro" id="IPR009311">
    <property type="entry name" value="IFI6/IFI27-like"/>
</dbReference>
<dbReference type="GO" id="GO:0016020">
    <property type="term" value="C:membrane"/>
    <property type="evidence" value="ECO:0007669"/>
    <property type="project" value="UniProtKB-SubCell"/>
</dbReference>
<dbReference type="InterPro" id="IPR038213">
    <property type="entry name" value="IFI6/IFI27-like_sf"/>
</dbReference>
<name>A0AAD6IV87_DREDA</name>
<comment type="caution">
    <text evidence="6">The sequence shown here is derived from an EMBL/GenBank/DDBJ whole genome shotgun (WGS) entry which is preliminary data.</text>
</comment>
<evidence type="ECO:0000256" key="5">
    <source>
        <dbReference type="ARBA" id="ARBA00023136"/>
    </source>
</evidence>